<dbReference type="PRINTS" id="PR00039">
    <property type="entry name" value="HTHLYSR"/>
</dbReference>
<dbReference type="PANTHER" id="PTHR30427:SF1">
    <property type="entry name" value="TRANSCRIPTIONAL ACTIVATOR PROTEIN LYSR"/>
    <property type="match status" value="1"/>
</dbReference>
<dbReference type="AlphaFoldDB" id="A0A843YGA9"/>
<dbReference type="InterPro" id="IPR005119">
    <property type="entry name" value="LysR_subst-bd"/>
</dbReference>
<evidence type="ECO:0000256" key="4">
    <source>
        <dbReference type="ARBA" id="ARBA00023163"/>
    </source>
</evidence>
<evidence type="ECO:0000256" key="2">
    <source>
        <dbReference type="ARBA" id="ARBA00023015"/>
    </source>
</evidence>
<dbReference type="RefSeq" id="WP_153214739.1">
    <property type="nucleotide sequence ID" value="NZ_WIBF01000002.1"/>
</dbReference>
<accession>A0A843YGA9</accession>
<dbReference type="GO" id="GO:0003700">
    <property type="term" value="F:DNA-binding transcription factor activity"/>
    <property type="evidence" value="ECO:0007669"/>
    <property type="project" value="InterPro"/>
</dbReference>
<dbReference type="InterPro" id="IPR036390">
    <property type="entry name" value="WH_DNA-bd_sf"/>
</dbReference>
<dbReference type="SUPFAM" id="SSF46785">
    <property type="entry name" value="Winged helix' DNA-binding domain"/>
    <property type="match status" value="1"/>
</dbReference>
<evidence type="ECO:0000259" key="5">
    <source>
        <dbReference type="PROSITE" id="PS50931"/>
    </source>
</evidence>
<dbReference type="GO" id="GO:0043565">
    <property type="term" value="F:sequence-specific DNA binding"/>
    <property type="evidence" value="ECO:0007669"/>
    <property type="project" value="TreeGrafter"/>
</dbReference>
<feature type="domain" description="HTH lysR-type" evidence="5">
    <location>
        <begin position="3"/>
        <end position="60"/>
    </location>
</feature>
<sequence length="303" mass="34017">MKPRFRQLEAFHAIMVSGTVTGAAEKLGISQPGISNLLSQLEASSEIKLFERHNGRLIPTPEADILFQEVDTLMRGLERTSQTLMDLQSNRLGQLQVASQHSLSFGFMPRLISRFATDRPDVTVSFQAQYSGKIQEWVAAGLFEIGVCEAPLYHDNLNAELFQFETFLALHKAHPLAEYTVLTPEMLRGVPFVVMSPQHPTQRRLRQAFDDAGVPINARVHSHLFKNLLSFVKQGMGVALVDCFVSDYDDETDVVLRRFDPKVPMEMAVVTSKSRQMSRVGHDFMDLLLAALHLKANNPLNRA</sequence>
<evidence type="ECO:0000256" key="1">
    <source>
        <dbReference type="ARBA" id="ARBA00009437"/>
    </source>
</evidence>
<evidence type="ECO:0000256" key="3">
    <source>
        <dbReference type="ARBA" id="ARBA00023125"/>
    </source>
</evidence>
<protein>
    <submittedName>
        <fullName evidence="6">LysR family transcriptional regulator</fullName>
    </submittedName>
</protein>
<keyword evidence="7" id="KW-1185">Reference proteome</keyword>
<keyword evidence="2" id="KW-0805">Transcription regulation</keyword>
<dbReference type="GO" id="GO:0010628">
    <property type="term" value="P:positive regulation of gene expression"/>
    <property type="evidence" value="ECO:0007669"/>
    <property type="project" value="TreeGrafter"/>
</dbReference>
<dbReference type="Gene3D" id="1.10.10.10">
    <property type="entry name" value="Winged helix-like DNA-binding domain superfamily/Winged helix DNA-binding domain"/>
    <property type="match status" value="1"/>
</dbReference>
<reference evidence="6 7" key="1">
    <citation type="submission" date="2019-10" db="EMBL/GenBank/DDBJ databases">
        <title>Epibacterium sp. nov., isolated from seawater.</title>
        <authorList>
            <person name="Zhang X."/>
            <person name="Li N."/>
        </authorList>
    </citation>
    <scope>NUCLEOTIDE SEQUENCE [LARGE SCALE GENOMIC DNA]</scope>
    <source>
        <strain evidence="6 7">SM1979</strain>
    </source>
</reference>
<evidence type="ECO:0000313" key="7">
    <source>
        <dbReference type="Proteomes" id="UP000444174"/>
    </source>
</evidence>
<dbReference type="Gene3D" id="3.40.190.290">
    <property type="match status" value="1"/>
</dbReference>
<dbReference type="InterPro" id="IPR036388">
    <property type="entry name" value="WH-like_DNA-bd_sf"/>
</dbReference>
<keyword evidence="3" id="KW-0238">DNA-binding</keyword>
<dbReference type="SUPFAM" id="SSF53850">
    <property type="entry name" value="Periplasmic binding protein-like II"/>
    <property type="match status" value="1"/>
</dbReference>
<proteinExistence type="inferred from homology"/>
<evidence type="ECO:0000313" key="6">
    <source>
        <dbReference type="EMBL" id="MQQ07827.1"/>
    </source>
</evidence>
<dbReference type="PANTHER" id="PTHR30427">
    <property type="entry name" value="TRANSCRIPTIONAL ACTIVATOR PROTEIN LYSR"/>
    <property type="match status" value="1"/>
</dbReference>
<comment type="similarity">
    <text evidence="1">Belongs to the LysR transcriptional regulatory family.</text>
</comment>
<gene>
    <name evidence="6" type="ORF">GFB49_05130</name>
</gene>
<name>A0A843YGA9_9RHOB</name>
<dbReference type="Proteomes" id="UP000444174">
    <property type="component" value="Unassembled WGS sequence"/>
</dbReference>
<comment type="caution">
    <text evidence="6">The sequence shown here is derived from an EMBL/GenBank/DDBJ whole genome shotgun (WGS) entry which is preliminary data.</text>
</comment>
<organism evidence="6 7">
    <name type="scientific">Tritonibacter litoralis</name>
    <dbReference type="NCBI Taxonomy" id="2662264"/>
    <lineage>
        <taxon>Bacteria</taxon>
        <taxon>Pseudomonadati</taxon>
        <taxon>Pseudomonadota</taxon>
        <taxon>Alphaproteobacteria</taxon>
        <taxon>Rhodobacterales</taxon>
        <taxon>Paracoccaceae</taxon>
        <taxon>Tritonibacter</taxon>
    </lineage>
</organism>
<dbReference type="Pfam" id="PF00126">
    <property type="entry name" value="HTH_1"/>
    <property type="match status" value="1"/>
</dbReference>
<keyword evidence="4" id="KW-0804">Transcription</keyword>
<dbReference type="EMBL" id="WIBF01000002">
    <property type="protein sequence ID" value="MQQ07827.1"/>
    <property type="molecule type" value="Genomic_DNA"/>
</dbReference>
<dbReference type="PROSITE" id="PS50931">
    <property type="entry name" value="HTH_LYSR"/>
    <property type="match status" value="1"/>
</dbReference>
<dbReference type="Pfam" id="PF03466">
    <property type="entry name" value="LysR_substrate"/>
    <property type="match status" value="1"/>
</dbReference>
<dbReference type="InterPro" id="IPR000847">
    <property type="entry name" value="LysR_HTH_N"/>
</dbReference>